<dbReference type="KEGG" id="ssam:E3D00_09335"/>
<evidence type="ECO:0000256" key="5">
    <source>
        <dbReference type="ARBA" id="ARBA00013200"/>
    </source>
</evidence>
<feature type="transmembrane region" description="Helical" evidence="19">
    <location>
        <begin position="183"/>
        <end position="201"/>
    </location>
</feature>
<evidence type="ECO:0000256" key="8">
    <source>
        <dbReference type="ARBA" id="ARBA00022573"/>
    </source>
</evidence>
<evidence type="ECO:0000256" key="17">
    <source>
        <dbReference type="ARBA" id="ARBA00048623"/>
    </source>
</evidence>
<keyword evidence="8 19" id="KW-0169">Cobalamin biosynthesis</keyword>
<dbReference type="GO" id="GO:0008818">
    <property type="term" value="F:cobalamin 5'-phosphate synthase activity"/>
    <property type="evidence" value="ECO:0007669"/>
    <property type="project" value="UniProtKB-UniRule"/>
</dbReference>
<comment type="catalytic activity">
    <reaction evidence="18 19">
        <text>alpha-ribazole 5'-phosphate + adenosylcob(III)inamide-GDP = adenosylcob(III)alamin 5'-phosphate + GMP + H(+)</text>
        <dbReference type="Rhea" id="RHEA:23560"/>
        <dbReference type="ChEBI" id="CHEBI:15378"/>
        <dbReference type="ChEBI" id="CHEBI:57918"/>
        <dbReference type="ChEBI" id="CHEBI:58115"/>
        <dbReference type="ChEBI" id="CHEBI:60487"/>
        <dbReference type="ChEBI" id="CHEBI:60493"/>
        <dbReference type="EC" id="2.7.8.26"/>
    </reaction>
</comment>
<evidence type="ECO:0000256" key="6">
    <source>
        <dbReference type="ARBA" id="ARBA00015850"/>
    </source>
</evidence>
<proteinExistence type="inferred from homology"/>
<comment type="subcellular location">
    <subcellularLocation>
        <location evidence="2 19">Cell membrane</location>
        <topology evidence="2 19">Multi-pass membrane protein</topology>
    </subcellularLocation>
</comment>
<protein>
    <recommendedName>
        <fullName evidence="6 19">Adenosylcobinamide-GDP ribazoletransferase</fullName>
        <ecNumber evidence="5 19">2.7.8.26</ecNumber>
    </recommendedName>
    <alternativeName>
        <fullName evidence="16 19">Cobalamin synthase</fullName>
    </alternativeName>
    <alternativeName>
        <fullName evidence="15 19">Cobalamin-5'-phosphate synthase</fullName>
    </alternativeName>
</protein>
<dbReference type="GO" id="GO:0009236">
    <property type="term" value="P:cobalamin biosynthetic process"/>
    <property type="evidence" value="ECO:0007669"/>
    <property type="project" value="UniProtKB-UniRule"/>
</dbReference>
<evidence type="ECO:0000256" key="14">
    <source>
        <dbReference type="ARBA" id="ARBA00025228"/>
    </source>
</evidence>
<organism evidence="20 21">
    <name type="scientific">Swingsia samuiensis</name>
    <dbReference type="NCBI Taxonomy" id="1293412"/>
    <lineage>
        <taxon>Bacteria</taxon>
        <taxon>Pseudomonadati</taxon>
        <taxon>Pseudomonadota</taxon>
        <taxon>Alphaproteobacteria</taxon>
        <taxon>Acetobacterales</taxon>
        <taxon>Acetobacteraceae</taxon>
        <taxon>Swingsia</taxon>
    </lineage>
</organism>
<feature type="transmembrane region" description="Helical" evidence="19">
    <location>
        <begin position="141"/>
        <end position="162"/>
    </location>
</feature>
<evidence type="ECO:0000256" key="18">
    <source>
        <dbReference type="ARBA" id="ARBA00049504"/>
    </source>
</evidence>
<dbReference type="UniPathway" id="UPA00148">
    <property type="reaction ID" value="UER00238"/>
</dbReference>
<evidence type="ECO:0000256" key="10">
    <source>
        <dbReference type="ARBA" id="ARBA00022692"/>
    </source>
</evidence>
<dbReference type="GO" id="GO:0005886">
    <property type="term" value="C:plasma membrane"/>
    <property type="evidence" value="ECO:0007669"/>
    <property type="project" value="UniProtKB-SubCell"/>
</dbReference>
<dbReference type="PANTHER" id="PTHR34148:SF1">
    <property type="entry name" value="ADENOSYLCOBINAMIDE-GDP RIBAZOLETRANSFERASE"/>
    <property type="match status" value="1"/>
</dbReference>
<dbReference type="EMBL" id="CP038141">
    <property type="protein sequence ID" value="QDH17745.1"/>
    <property type="molecule type" value="Genomic_DNA"/>
</dbReference>
<gene>
    <name evidence="19" type="primary">cobS</name>
    <name evidence="20" type="ORF">E3D00_09335</name>
</gene>
<comment type="function">
    <text evidence="14 19">Joins adenosylcobinamide-GDP and alpha-ribazole to generate adenosylcobalamin (Ado-cobalamin). Also synthesizes adenosylcobalamin 5'-phosphate from adenosylcobinamide-GDP and alpha-ribazole 5'-phosphate.</text>
</comment>
<accession>A0A4Y6UNW4</accession>
<dbReference type="RefSeq" id="WP_141461987.1">
    <property type="nucleotide sequence ID" value="NZ_CP038141.1"/>
</dbReference>
<name>A0A4Y6UNW4_9PROT</name>
<evidence type="ECO:0000313" key="21">
    <source>
        <dbReference type="Proteomes" id="UP000316313"/>
    </source>
</evidence>
<dbReference type="Pfam" id="PF02654">
    <property type="entry name" value="CobS"/>
    <property type="match status" value="1"/>
</dbReference>
<dbReference type="Proteomes" id="UP000316313">
    <property type="component" value="Chromosome"/>
</dbReference>
<evidence type="ECO:0000256" key="11">
    <source>
        <dbReference type="ARBA" id="ARBA00022842"/>
    </source>
</evidence>
<dbReference type="InterPro" id="IPR003805">
    <property type="entry name" value="CobS"/>
</dbReference>
<evidence type="ECO:0000256" key="16">
    <source>
        <dbReference type="ARBA" id="ARBA00032853"/>
    </source>
</evidence>
<keyword evidence="9 19" id="KW-0808">Transferase</keyword>
<comment type="similarity">
    <text evidence="4 19">Belongs to the CobS family.</text>
</comment>
<dbReference type="EC" id="2.7.8.26" evidence="5 19"/>
<dbReference type="OrthoDB" id="9794626at2"/>
<evidence type="ECO:0000256" key="9">
    <source>
        <dbReference type="ARBA" id="ARBA00022679"/>
    </source>
</evidence>
<evidence type="ECO:0000256" key="7">
    <source>
        <dbReference type="ARBA" id="ARBA00022475"/>
    </source>
</evidence>
<evidence type="ECO:0000256" key="12">
    <source>
        <dbReference type="ARBA" id="ARBA00022989"/>
    </source>
</evidence>
<reference evidence="20 21" key="1">
    <citation type="submission" date="2019-03" db="EMBL/GenBank/DDBJ databases">
        <title>The complete genome sequence of Swingsia samuiensis NBRC107927(T).</title>
        <authorList>
            <person name="Chua K.-O."/>
            <person name="Chan K.-G."/>
            <person name="See-Too W.-S."/>
        </authorList>
    </citation>
    <scope>NUCLEOTIDE SEQUENCE [LARGE SCALE GENOMIC DNA]</scope>
    <source>
        <strain evidence="20 21">AH83</strain>
    </source>
</reference>
<evidence type="ECO:0000313" key="20">
    <source>
        <dbReference type="EMBL" id="QDH17745.1"/>
    </source>
</evidence>
<keyword evidence="13 19" id="KW-0472">Membrane</keyword>
<keyword evidence="10 19" id="KW-0812">Transmembrane</keyword>
<evidence type="ECO:0000256" key="1">
    <source>
        <dbReference type="ARBA" id="ARBA00001946"/>
    </source>
</evidence>
<evidence type="ECO:0000256" key="19">
    <source>
        <dbReference type="HAMAP-Rule" id="MF_00719"/>
    </source>
</evidence>
<keyword evidence="21" id="KW-1185">Reference proteome</keyword>
<comment type="pathway">
    <text evidence="3 19">Cofactor biosynthesis; adenosylcobalamin biosynthesis; adenosylcobalamin from cob(II)yrinate a,c-diamide: step 7/7.</text>
</comment>
<dbReference type="HAMAP" id="MF_00719">
    <property type="entry name" value="CobS"/>
    <property type="match status" value="1"/>
</dbReference>
<comment type="catalytic activity">
    <reaction evidence="17 19">
        <text>alpha-ribazole + adenosylcob(III)inamide-GDP = adenosylcob(III)alamin + GMP + H(+)</text>
        <dbReference type="Rhea" id="RHEA:16049"/>
        <dbReference type="ChEBI" id="CHEBI:10329"/>
        <dbReference type="ChEBI" id="CHEBI:15378"/>
        <dbReference type="ChEBI" id="CHEBI:18408"/>
        <dbReference type="ChEBI" id="CHEBI:58115"/>
        <dbReference type="ChEBI" id="CHEBI:60487"/>
        <dbReference type="EC" id="2.7.8.26"/>
    </reaction>
</comment>
<evidence type="ECO:0000256" key="15">
    <source>
        <dbReference type="ARBA" id="ARBA00032605"/>
    </source>
</evidence>
<dbReference type="GO" id="GO:0051073">
    <property type="term" value="F:adenosylcobinamide-GDP ribazoletransferase activity"/>
    <property type="evidence" value="ECO:0007669"/>
    <property type="project" value="UniProtKB-UniRule"/>
</dbReference>
<keyword evidence="11 19" id="KW-0460">Magnesium</keyword>
<evidence type="ECO:0000256" key="3">
    <source>
        <dbReference type="ARBA" id="ARBA00004663"/>
    </source>
</evidence>
<comment type="cofactor">
    <cofactor evidence="1 19">
        <name>Mg(2+)</name>
        <dbReference type="ChEBI" id="CHEBI:18420"/>
    </cofactor>
</comment>
<sequence length="255" mass="27360">MKSFLNLREDLACSLSLLTRFPTHWLNTSHSQWSLQRSTWCWPIIGSLIGAIGGSIFDLLYSQNASPLLAATWGISSQILISGALHDDGLADTADGYGGGFEKTRRLDIMRDSQIGSYGTLALIMSFGIRVTALASLPFSAVLPSLIVTSALARTSLPIIPFTTSPARENGIAHQLKSLTKDHVLACCFIGLCIALLNLPACAALSAYFITLLITALSRTIALRLISGYTGDILGANTIAIECILLSFFAIYFQG</sequence>
<dbReference type="AlphaFoldDB" id="A0A4Y6UNW4"/>
<evidence type="ECO:0000256" key="4">
    <source>
        <dbReference type="ARBA" id="ARBA00010561"/>
    </source>
</evidence>
<evidence type="ECO:0000256" key="2">
    <source>
        <dbReference type="ARBA" id="ARBA00004651"/>
    </source>
</evidence>
<feature type="transmembrane region" description="Helical" evidence="19">
    <location>
        <begin position="115"/>
        <end position="135"/>
    </location>
</feature>
<dbReference type="PANTHER" id="PTHR34148">
    <property type="entry name" value="ADENOSYLCOBINAMIDE-GDP RIBAZOLETRANSFERASE"/>
    <property type="match status" value="1"/>
</dbReference>
<keyword evidence="7 19" id="KW-1003">Cell membrane</keyword>
<feature type="transmembrane region" description="Helical" evidence="19">
    <location>
        <begin position="233"/>
        <end position="253"/>
    </location>
</feature>
<evidence type="ECO:0000256" key="13">
    <source>
        <dbReference type="ARBA" id="ARBA00023136"/>
    </source>
</evidence>
<keyword evidence="12 19" id="KW-1133">Transmembrane helix</keyword>